<feature type="binding site" evidence="2">
    <location>
        <position position="636"/>
    </location>
    <ligand>
        <name>FAD</name>
        <dbReference type="ChEBI" id="CHEBI:57692"/>
    </ligand>
</feature>
<dbReference type="Gene3D" id="3.50.50.60">
    <property type="entry name" value="FAD/NAD(P)-binding domain"/>
    <property type="match status" value="1"/>
</dbReference>
<evidence type="ECO:0000313" key="7">
    <source>
        <dbReference type="Proteomes" id="UP001607303"/>
    </source>
</evidence>
<dbReference type="SUPFAM" id="SSF51905">
    <property type="entry name" value="FAD/NAD(P)-binding domain"/>
    <property type="match status" value="1"/>
</dbReference>
<feature type="domain" description="Glucose-methanol-choline oxidoreductase N-terminal" evidence="4">
    <location>
        <begin position="178"/>
        <end position="201"/>
    </location>
</feature>
<keyword evidence="2 3" id="KW-0274">FAD</keyword>
<dbReference type="PROSITE" id="PS00623">
    <property type="entry name" value="GMC_OXRED_1"/>
    <property type="match status" value="1"/>
</dbReference>
<evidence type="ECO:0000256" key="3">
    <source>
        <dbReference type="RuleBase" id="RU003968"/>
    </source>
</evidence>
<name>A0ABD2CVM5_VESMC</name>
<feature type="domain" description="Glucose-methanol-choline oxidoreductase N-terminal" evidence="5">
    <location>
        <begin position="353"/>
        <end position="367"/>
    </location>
</feature>
<dbReference type="Pfam" id="PF00732">
    <property type="entry name" value="GMC_oxred_N"/>
    <property type="match status" value="1"/>
</dbReference>
<dbReference type="Gene3D" id="3.30.560.10">
    <property type="entry name" value="Glucose Oxidase, domain 3"/>
    <property type="match status" value="1"/>
</dbReference>
<protein>
    <recommendedName>
        <fullName evidence="4 5">Glucose-methanol-choline oxidoreductase N-terminal domain-containing protein</fullName>
    </recommendedName>
</protein>
<dbReference type="InterPro" id="IPR036188">
    <property type="entry name" value="FAD/NAD-bd_sf"/>
</dbReference>
<evidence type="ECO:0000256" key="2">
    <source>
        <dbReference type="PIRSR" id="PIRSR000137-2"/>
    </source>
</evidence>
<sequence length="704" mass="79863">MFYISTDFTRNSKIADTTNKENIEVNLCVLCRHVALENYIFSLMIRIRKLSPLQIELFYKLEKSFLIILKIFVLLYRPDIVDHDNQINTLLPKKLSDNYDFVVIGGGSAGSVIANRLSENENWTVLLLEAGGIEPMLSDIPIIFPTYQVSPIDWQFKTEPSSYYCLGMNNRQCNWPRGKVLGGSSVINAMLYVRGNKKDYDNWKDQGNPGWDYESVLPYFKKSEGNKIEGLDPVYHGTNGEMTIEHFKFQTPVTDYLLAAGKEIGYRIGDINGSNQTGFTYSHATIRDGLRCSTSKAFLRKASKRKNLHICTHSIVEKILIKENSKTAYGVMFRNNEKTYTVRANFEVVLSAGTIQSPQLLMLSGIGPMDHLKELDIPLIQDTPGVGSNLQDHVAIGGIVYLVDPPEKYKFKQFTYVLPKLISLKSLKQFAKKKSGPLYTPAECEAMAFINTKYSNVSADYPDIQLFFSAASMNLDGGRFSKKIFGLRDDFYEKVFKNINYQDSYSVIPILLRPRSRGYIKLRTKNPEDHPIIVPNYFNDLRDLEVLIEGAKFIHKISQTATMQNVNARVNPNKIPACSIFQFLSDDYWRCHARHYTMTIYHPIGTCKMAPAKDPMGVVDSRLKVHGIQGLRVIDGSIMPNITSGNTNAPTIMIAEKGADMIKEDWMSREPFEALFVHWSSNQPDLINSSRTCEIIYLTIDDLG</sequence>
<evidence type="ECO:0000313" key="6">
    <source>
        <dbReference type="EMBL" id="KAL2748233.1"/>
    </source>
</evidence>
<feature type="binding site" evidence="2">
    <location>
        <position position="180"/>
    </location>
    <ligand>
        <name>FAD</name>
        <dbReference type="ChEBI" id="CHEBI:57692"/>
    </ligand>
</feature>
<dbReference type="AlphaFoldDB" id="A0ABD2CVM5"/>
<keyword evidence="7" id="KW-1185">Reference proteome</keyword>
<dbReference type="PANTHER" id="PTHR11552">
    <property type="entry name" value="GLUCOSE-METHANOL-CHOLINE GMC OXIDOREDUCTASE"/>
    <property type="match status" value="1"/>
</dbReference>
<feature type="binding site" evidence="2">
    <location>
        <position position="316"/>
    </location>
    <ligand>
        <name>FAD</name>
        <dbReference type="ChEBI" id="CHEBI:57692"/>
    </ligand>
</feature>
<gene>
    <name evidence="6" type="ORF">V1477_003518</name>
</gene>
<dbReference type="SUPFAM" id="SSF54373">
    <property type="entry name" value="FAD-linked reductases, C-terminal domain"/>
    <property type="match status" value="1"/>
</dbReference>
<evidence type="ECO:0000256" key="1">
    <source>
        <dbReference type="ARBA" id="ARBA00010790"/>
    </source>
</evidence>
<evidence type="ECO:0000259" key="4">
    <source>
        <dbReference type="PROSITE" id="PS00623"/>
    </source>
</evidence>
<organism evidence="6 7">
    <name type="scientific">Vespula maculifrons</name>
    <name type="common">Eastern yellow jacket</name>
    <name type="synonym">Wasp</name>
    <dbReference type="NCBI Taxonomy" id="7453"/>
    <lineage>
        <taxon>Eukaryota</taxon>
        <taxon>Metazoa</taxon>
        <taxon>Ecdysozoa</taxon>
        <taxon>Arthropoda</taxon>
        <taxon>Hexapoda</taxon>
        <taxon>Insecta</taxon>
        <taxon>Pterygota</taxon>
        <taxon>Neoptera</taxon>
        <taxon>Endopterygota</taxon>
        <taxon>Hymenoptera</taxon>
        <taxon>Apocrita</taxon>
        <taxon>Aculeata</taxon>
        <taxon>Vespoidea</taxon>
        <taxon>Vespidae</taxon>
        <taxon>Vespinae</taxon>
        <taxon>Vespula</taxon>
    </lineage>
</organism>
<evidence type="ECO:0000259" key="5">
    <source>
        <dbReference type="PROSITE" id="PS00624"/>
    </source>
</evidence>
<comment type="similarity">
    <text evidence="1 3">Belongs to the GMC oxidoreductase family.</text>
</comment>
<dbReference type="EMBL" id="JAYRBN010000032">
    <property type="protein sequence ID" value="KAL2748233.1"/>
    <property type="molecule type" value="Genomic_DNA"/>
</dbReference>
<dbReference type="Pfam" id="PF05199">
    <property type="entry name" value="GMC_oxred_C"/>
    <property type="match status" value="1"/>
</dbReference>
<proteinExistence type="inferred from homology"/>
<dbReference type="PANTHER" id="PTHR11552:SF186">
    <property type="entry name" value="GLUCOSE-METHANOL-CHOLINE OXIDOREDUCTASE N-TERMINAL DOMAIN-CONTAINING PROTEIN"/>
    <property type="match status" value="1"/>
</dbReference>
<keyword evidence="3" id="KW-0285">Flavoprotein</keyword>
<dbReference type="InterPro" id="IPR007867">
    <property type="entry name" value="GMC_OxRtase_C"/>
</dbReference>
<comment type="caution">
    <text evidence="6">The sequence shown here is derived from an EMBL/GenBank/DDBJ whole genome shotgun (WGS) entry which is preliminary data.</text>
</comment>
<dbReference type="PIRSF" id="PIRSF000137">
    <property type="entry name" value="Alcohol_oxidase"/>
    <property type="match status" value="1"/>
</dbReference>
<dbReference type="InterPro" id="IPR012132">
    <property type="entry name" value="GMC_OxRdtase"/>
</dbReference>
<dbReference type="PROSITE" id="PS00624">
    <property type="entry name" value="GMC_OXRED_2"/>
    <property type="match status" value="1"/>
</dbReference>
<comment type="cofactor">
    <cofactor evidence="2">
        <name>FAD</name>
        <dbReference type="ChEBI" id="CHEBI:57692"/>
    </cofactor>
</comment>
<reference evidence="6 7" key="1">
    <citation type="journal article" date="2024" name="Ann. Entomol. Soc. Am.">
        <title>Genomic analyses of the southern and eastern yellowjacket wasps (Hymenoptera: Vespidae) reveal evolutionary signatures of social life.</title>
        <authorList>
            <person name="Catto M.A."/>
            <person name="Caine P.B."/>
            <person name="Orr S.E."/>
            <person name="Hunt B.G."/>
            <person name="Goodisman M.A.D."/>
        </authorList>
    </citation>
    <scope>NUCLEOTIDE SEQUENCE [LARGE SCALE GENOMIC DNA]</scope>
    <source>
        <strain evidence="6">232</strain>
        <tissue evidence="6">Head and thorax</tissue>
    </source>
</reference>
<dbReference type="Proteomes" id="UP001607303">
    <property type="component" value="Unassembled WGS sequence"/>
</dbReference>
<accession>A0ABD2CVM5</accession>
<dbReference type="InterPro" id="IPR000172">
    <property type="entry name" value="GMC_OxRdtase_N"/>
</dbReference>